<organism evidence="2 3">
    <name type="scientific">Photobacterium halotolerans</name>
    <dbReference type="NCBI Taxonomy" id="265726"/>
    <lineage>
        <taxon>Bacteria</taxon>
        <taxon>Pseudomonadati</taxon>
        <taxon>Pseudomonadota</taxon>
        <taxon>Gammaproteobacteria</taxon>
        <taxon>Vibrionales</taxon>
        <taxon>Vibrionaceae</taxon>
        <taxon>Photobacterium</taxon>
    </lineage>
</organism>
<gene>
    <name evidence="2" type="ORF">KY46_05980</name>
</gene>
<feature type="region of interest" description="Disordered" evidence="1">
    <location>
        <begin position="1"/>
        <end position="20"/>
    </location>
</feature>
<accession>A0A0F5VER6</accession>
<dbReference type="EMBL" id="JWYV01000003">
    <property type="protein sequence ID" value="KKD00656.1"/>
    <property type="molecule type" value="Genomic_DNA"/>
</dbReference>
<feature type="compositionally biased region" description="Polar residues" evidence="1">
    <location>
        <begin position="1"/>
        <end position="19"/>
    </location>
</feature>
<proteinExistence type="predicted"/>
<evidence type="ECO:0000313" key="3">
    <source>
        <dbReference type="Proteomes" id="UP000033633"/>
    </source>
</evidence>
<comment type="caution">
    <text evidence="2">The sequence shown here is derived from an EMBL/GenBank/DDBJ whole genome shotgun (WGS) entry which is preliminary data.</text>
</comment>
<name>A0A0F5VER6_9GAMM</name>
<dbReference type="Proteomes" id="UP000033633">
    <property type="component" value="Unassembled WGS sequence"/>
</dbReference>
<dbReference type="AlphaFoldDB" id="A0A0F5VER6"/>
<protein>
    <submittedName>
        <fullName evidence="2">Uncharacterized protein</fullName>
    </submittedName>
</protein>
<evidence type="ECO:0000313" key="2">
    <source>
        <dbReference type="EMBL" id="KKD00656.1"/>
    </source>
</evidence>
<keyword evidence="3" id="KW-1185">Reference proteome</keyword>
<evidence type="ECO:0000256" key="1">
    <source>
        <dbReference type="SAM" id="MobiDB-lite"/>
    </source>
</evidence>
<reference evidence="2 3" key="1">
    <citation type="submission" date="2014-12" db="EMBL/GenBank/DDBJ databases">
        <title>Mercury Reductase activity and rhizosphere competence traits in the genome of root associated Photobacterium halotolerans MELD1.</title>
        <authorList>
            <person name="Mathew D.C."/>
            <person name="Huang C.-C."/>
        </authorList>
    </citation>
    <scope>NUCLEOTIDE SEQUENCE [LARGE SCALE GENOMIC DNA]</scope>
    <source>
        <strain evidence="2 3">MELD1</strain>
    </source>
</reference>
<sequence length="63" mass="6629">MPLAGCSQQRAPDSVNGGSQAKAMANFSVQRNNGAGKCAKAQKTQEAQRIKKEAQASFYVLTG</sequence>